<evidence type="ECO:0000313" key="3">
    <source>
        <dbReference type="Proteomes" id="UP001304769"/>
    </source>
</evidence>
<evidence type="ECO:0000313" key="2">
    <source>
        <dbReference type="EMBL" id="MEA5453503.1"/>
    </source>
</evidence>
<reference evidence="2 3" key="1">
    <citation type="submission" date="2023-12" db="EMBL/GenBank/DDBJ databases">
        <title>Sinomonas terricola sp. nov, isolated from litchi orchard soil in Guangdong, PR China.</title>
        <authorList>
            <person name="Jiaxin W."/>
            <person name="Yang Z."/>
            <person name="Honghui Z."/>
        </authorList>
    </citation>
    <scope>NUCLEOTIDE SEQUENCE [LARGE SCALE GENOMIC DNA]</scope>
    <source>
        <strain evidence="2 3">JGH33</strain>
    </source>
</reference>
<proteinExistence type="predicted"/>
<gene>
    <name evidence="2" type="ORF">SPF06_02090</name>
</gene>
<keyword evidence="1" id="KW-0812">Transmembrane</keyword>
<dbReference type="EMBL" id="JAYGGQ010000001">
    <property type="protein sequence ID" value="MEA5453503.1"/>
    <property type="molecule type" value="Genomic_DNA"/>
</dbReference>
<dbReference type="Proteomes" id="UP001304769">
    <property type="component" value="Unassembled WGS sequence"/>
</dbReference>
<evidence type="ECO:0000256" key="1">
    <source>
        <dbReference type="SAM" id="Phobius"/>
    </source>
</evidence>
<keyword evidence="1" id="KW-0472">Membrane</keyword>
<keyword evidence="1" id="KW-1133">Transmembrane helix</keyword>
<dbReference type="RefSeq" id="WP_323277258.1">
    <property type="nucleotide sequence ID" value="NZ_JAYGGQ010000001.1"/>
</dbReference>
<accession>A0ABU5T1I5</accession>
<comment type="caution">
    <text evidence="2">The sequence shown here is derived from an EMBL/GenBank/DDBJ whole genome shotgun (WGS) entry which is preliminary data.</text>
</comment>
<organism evidence="2 3">
    <name type="scientific">Sinomonas terricola</name>
    <dbReference type="NCBI Taxonomy" id="3110330"/>
    <lineage>
        <taxon>Bacteria</taxon>
        <taxon>Bacillati</taxon>
        <taxon>Actinomycetota</taxon>
        <taxon>Actinomycetes</taxon>
        <taxon>Micrococcales</taxon>
        <taxon>Micrococcaceae</taxon>
        <taxon>Sinomonas</taxon>
    </lineage>
</organism>
<protein>
    <submittedName>
        <fullName evidence="2">Uncharacterized protein</fullName>
    </submittedName>
</protein>
<feature type="transmembrane region" description="Helical" evidence="1">
    <location>
        <begin position="47"/>
        <end position="69"/>
    </location>
</feature>
<name>A0ABU5T1I5_9MICC</name>
<keyword evidence="3" id="KW-1185">Reference proteome</keyword>
<feature type="transmembrane region" description="Helical" evidence="1">
    <location>
        <begin position="20"/>
        <end position="41"/>
    </location>
</feature>
<sequence>MSTGLPQEPGTELGPSMGTVVWGVIVVALAGIIGASRFGWFTVAPEFALVALLVVAGIGLVGGGILASLRGRRGRVAGDGT</sequence>